<reference evidence="3" key="1">
    <citation type="submission" date="2016-06" db="EMBL/GenBank/DDBJ databases">
        <title>Complete genome sequence of Actinoalloteichus fjordicus DSM 46855 (=ADI127-17), type strain of the new species Actinoalloteichus fjordicus.</title>
        <authorList>
            <person name="Ruckert C."/>
            <person name="Nouioui I."/>
            <person name="Willmese J."/>
            <person name="van Wezel G."/>
            <person name="Klenk H.-P."/>
            <person name="Kalinowski J."/>
            <person name="Zotchev S.B."/>
        </authorList>
    </citation>
    <scope>NUCLEOTIDE SEQUENCE [LARGE SCALE GENOMIC DNA]</scope>
    <source>
        <strain evidence="3">ADI127-7</strain>
    </source>
</reference>
<evidence type="ECO:0000256" key="1">
    <source>
        <dbReference type="SAM" id="MobiDB-lite"/>
    </source>
</evidence>
<evidence type="ECO:0000313" key="2">
    <source>
        <dbReference type="EMBL" id="APU13555.1"/>
    </source>
</evidence>
<feature type="region of interest" description="Disordered" evidence="1">
    <location>
        <begin position="100"/>
        <end position="122"/>
    </location>
</feature>
<name>A0AAC9LBV7_9PSEU</name>
<protein>
    <submittedName>
        <fullName evidence="2">Uncharacterized protein</fullName>
    </submittedName>
</protein>
<evidence type="ECO:0000313" key="3">
    <source>
        <dbReference type="Proteomes" id="UP000185511"/>
    </source>
</evidence>
<organism evidence="2 3">
    <name type="scientific">Actinoalloteichus fjordicus</name>
    <dbReference type="NCBI Taxonomy" id="1612552"/>
    <lineage>
        <taxon>Bacteria</taxon>
        <taxon>Bacillati</taxon>
        <taxon>Actinomycetota</taxon>
        <taxon>Actinomycetes</taxon>
        <taxon>Pseudonocardiales</taxon>
        <taxon>Pseudonocardiaceae</taxon>
        <taxon>Actinoalloteichus</taxon>
    </lineage>
</organism>
<dbReference type="EMBL" id="CP016076">
    <property type="protein sequence ID" value="APU13555.1"/>
    <property type="molecule type" value="Genomic_DNA"/>
</dbReference>
<accession>A0AAC9LBV7</accession>
<dbReference type="AlphaFoldDB" id="A0AAC9LBV7"/>
<keyword evidence="3" id="KW-1185">Reference proteome</keyword>
<gene>
    <name evidence="2" type="ORF">UA74_07430</name>
</gene>
<sequence length="248" mass="26525">MSVTDVVAQLRQAHALLTAARLATAQADAAIVDGAMIFAAATAGSTQPEVAGIADLARLSSEDVRTADALFAQTQALIDTYCHDIAGVGAGEPTAADFRGRATEEAVPSHPPASATTDETEPPEVRYAGWIAELRRSGAKISPERVIRMTRHRDGRLVWLEEGHENSSGRAHILRPERIDEFAGSGIPERRVLDVIFNEIENGSLVRTSGNGGEVYEVPTEVGPRLIKIVIASNGYIVTSHPMGRRRG</sequence>
<dbReference type="KEGG" id="acad:UA74_07430"/>
<dbReference type="Proteomes" id="UP000185511">
    <property type="component" value="Chromosome"/>
</dbReference>
<dbReference type="RefSeq" id="WP_157442185.1">
    <property type="nucleotide sequence ID" value="NZ_CP016076.1"/>
</dbReference>
<proteinExistence type="predicted"/>